<keyword evidence="1" id="KW-0812">Transmembrane</keyword>
<keyword evidence="1" id="KW-0472">Membrane</keyword>
<accession>A0ABV7MDW1</accession>
<evidence type="ECO:0008006" key="4">
    <source>
        <dbReference type="Google" id="ProtNLM"/>
    </source>
</evidence>
<gene>
    <name evidence="2" type="ORF">ACFONP_10170</name>
</gene>
<feature type="transmembrane region" description="Helical" evidence="1">
    <location>
        <begin position="7"/>
        <end position="28"/>
    </location>
</feature>
<evidence type="ECO:0000256" key="1">
    <source>
        <dbReference type="SAM" id="Phobius"/>
    </source>
</evidence>
<feature type="transmembrane region" description="Helical" evidence="1">
    <location>
        <begin position="34"/>
        <end position="52"/>
    </location>
</feature>
<name>A0ABV7MDW1_9PROT</name>
<keyword evidence="1" id="KW-1133">Transmembrane helix</keyword>
<comment type="caution">
    <text evidence="2">The sequence shown here is derived from an EMBL/GenBank/DDBJ whole genome shotgun (WGS) entry which is preliminary data.</text>
</comment>
<protein>
    <recommendedName>
        <fullName evidence="4">XapX domain-containing protein</fullName>
    </recommendedName>
</protein>
<evidence type="ECO:0000313" key="3">
    <source>
        <dbReference type="Proteomes" id="UP001595607"/>
    </source>
</evidence>
<sequence length="63" mass="6895">MSLFRIILYAMALGVVTRFLFVDIGEMVGRELPAGLIGMAVALVSVVLAGRIQPLPKKPRRKD</sequence>
<proteinExistence type="predicted"/>
<dbReference type="RefSeq" id="WP_189575298.1">
    <property type="nucleotide sequence ID" value="NZ_BMXU01000002.1"/>
</dbReference>
<dbReference type="Proteomes" id="UP001595607">
    <property type="component" value="Unassembled WGS sequence"/>
</dbReference>
<dbReference type="EMBL" id="JBHRVA010000003">
    <property type="protein sequence ID" value="MFC3303097.1"/>
    <property type="molecule type" value="Genomic_DNA"/>
</dbReference>
<organism evidence="2 3">
    <name type="scientific">Parvularcula lutaonensis</name>
    <dbReference type="NCBI Taxonomy" id="491923"/>
    <lineage>
        <taxon>Bacteria</taxon>
        <taxon>Pseudomonadati</taxon>
        <taxon>Pseudomonadota</taxon>
        <taxon>Alphaproteobacteria</taxon>
        <taxon>Parvularculales</taxon>
        <taxon>Parvularculaceae</taxon>
        <taxon>Parvularcula</taxon>
    </lineage>
</organism>
<reference evidence="3" key="1">
    <citation type="journal article" date="2019" name="Int. J. Syst. Evol. Microbiol.">
        <title>The Global Catalogue of Microorganisms (GCM) 10K type strain sequencing project: providing services to taxonomists for standard genome sequencing and annotation.</title>
        <authorList>
            <consortium name="The Broad Institute Genomics Platform"/>
            <consortium name="The Broad Institute Genome Sequencing Center for Infectious Disease"/>
            <person name="Wu L."/>
            <person name="Ma J."/>
        </authorList>
    </citation>
    <scope>NUCLEOTIDE SEQUENCE [LARGE SCALE GENOMIC DNA]</scope>
    <source>
        <strain evidence="3">KCTC 22245</strain>
    </source>
</reference>
<keyword evidence="3" id="KW-1185">Reference proteome</keyword>
<evidence type="ECO:0000313" key="2">
    <source>
        <dbReference type="EMBL" id="MFC3303097.1"/>
    </source>
</evidence>